<evidence type="ECO:0008006" key="4">
    <source>
        <dbReference type="Google" id="ProtNLM"/>
    </source>
</evidence>
<comment type="caution">
    <text evidence="2">The sequence shown here is derived from an EMBL/GenBank/DDBJ whole genome shotgun (WGS) entry which is preliminary data.</text>
</comment>
<evidence type="ECO:0000313" key="3">
    <source>
        <dbReference type="Proteomes" id="UP000184514"/>
    </source>
</evidence>
<dbReference type="Proteomes" id="UP000184514">
    <property type="component" value="Unassembled WGS sequence"/>
</dbReference>
<dbReference type="EMBL" id="MLCB01000143">
    <property type="protein sequence ID" value="OJI93452.1"/>
    <property type="molecule type" value="Genomic_DNA"/>
</dbReference>
<protein>
    <recommendedName>
        <fullName evidence="4">Succinate dehydrogenase</fullName>
    </recommendedName>
</protein>
<dbReference type="AlphaFoldDB" id="A0A1L9NW89"/>
<name>A0A1L9NW89_9RHOB</name>
<keyword evidence="1" id="KW-0732">Signal</keyword>
<dbReference type="STRING" id="696762.PFRI_23520"/>
<dbReference type="OrthoDB" id="7867642at2"/>
<reference evidence="2 3" key="1">
    <citation type="submission" date="2016-10" db="EMBL/GenBank/DDBJ databases">
        <title>Genome sequence of Planktotalea frisia SH6-1.</title>
        <authorList>
            <person name="Poehlein A."/>
            <person name="Bakenhus I."/>
            <person name="Voget S."/>
            <person name="Brinkhoff T."/>
            <person name="Simon M."/>
        </authorList>
    </citation>
    <scope>NUCLEOTIDE SEQUENCE [LARGE SCALE GENOMIC DNA]</scope>
    <source>
        <strain evidence="2 3">SH6-1</strain>
    </source>
</reference>
<evidence type="ECO:0000256" key="1">
    <source>
        <dbReference type="SAM" id="SignalP"/>
    </source>
</evidence>
<accession>A0A1L9NW89</accession>
<dbReference type="PROSITE" id="PS51257">
    <property type="entry name" value="PROKAR_LIPOPROTEIN"/>
    <property type="match status" value="1"/>
</dbReference>
<proteinExistence type="predicted"/>
<feature type="signal peptide" evidence="1">
    <location>
        <begin position="1"/>
        <end position="22"/>
    </location>
</feature>
<feature type="chain" id="PRO_5012657006" description="Succinate dehydrogenase" evidence="1">
    <location>
        <begin position="23"/>
        <end position="105"/>
    </location>
</feature>
<dbReference type="RefSeq" id="WP_072630904.1">
    <property type="nucleotide sequence ID" value="NZ_MLCB01000143.1"/>
</dbReference>
<gene>
    <name evidence="2" type="ORF">PFRI_23520</name>
</gene>
<keyword evidence="3" id="KW-1185">Reference proteome</keyword>
<evidence type="ECO:0000313" key="2">
    <source>
        <dbReference type="EMBL" id="OJI93452.1"/>
    </source>
</evidence>
<sequence length="105" mass="10744">MRAVLILTIALTLGACVQANDAADTVARNTAKGVVNDVVAQKFPGVNAAPVTDCVIDNASRFEIFDIAKAGATGVTPATVETVTAIASRPETVQCISKNGLGLFL</sequence>
<organism evidence="2 3">
    <name type="scientific">Planktotalea frisia</name>
    <dbReference type="NCBI Taxonomy" id="696762"/>
    <lineage>
        <taxon>Bacteria</taxon>
        <taxon>Pseudomonadati</taxon>
        <taxon>Pseudomonadota</taxon>
        <taxon>Alphaproteobacteria</taxon>
        <taxon>Rhodobacterales</taxon>
        <taxon>Paracoccaceae</taxon>
        <taxon>Planktotalea</taxon>
    </lineage>
</organism>